<name>A0A8H5F1G4_9AGAR</name>
<accession>A0A8H5F1G4</accession>
<gene>
    <name evidence="1" type="ORF">D9611_011347</name>
</gene>
<proteinExistence type="predicted"/>
<reference evidence="1 2" key="1">
    <citation type="journal article" date="2020" name="ISME J.">
        <title>Uncovering the hidden diversity of litter-decomposition mechanisms in mushroom-forming fungi.</title>
        <authorList>
            <person name="Floudas D."/>
            <person name="Bentzer J."/>
            <person name="Ahren D."/>
            <person name="Johansson T."/>
            <person name="Persson P."/>
            <person name="Tunlid A."/>
        </authorList>
    </citation>
    <scope>NUCLEOTIDE SEQUENCE [LARGE SCALE GENOMIC DNA]</scope>
    <source>
        <strain evidence="1 2">CBS 175.51</strain>
    </source>
</reference>
<dbReference type="AlphaFoldDB" id="A0A8H5F1G4"/>
<keyword evidence="2" id="KW-1185">Reference proteome</keyword>
<organism evidence="1 2">
    <name type="scientific">Ephemerocybe angulata</name>
    <dbReference type="NCBI Taxonomy" id="980116"/>
    <lineage>
        <taxon>Eukaryota</taxon>
        <taxon>Fungi</taxon>
        <taxon>Dikarya</taxon>
        <taxon>Basidiomycota</taxon>
        <taxon>Agaricomycotina</taxon>
        <taxon>Agaricomycetes</taxon>
        <taxon>Agaricomycetidae</taxon>
        <taxon>Agaricales</taxon>
        <taxon>Agaricineae</taxon>
        <taxon>Psathyrellaceae</taxon>
        <taxon>Ephemerocybe</taxon>
    </lineage>
</organism>
<evidence type="ECO:0000313" key="1">
    <source>
        <dbReference type="EMBL" id="KAF5320365.1"/>
    </source>
</evidence>
<sequence length="98" mass="10865">MAMRIAKLRDELKDLEHQLQLHKCVFSPARRIPTEVLTMIFDIASTPAKPPWSSYDDSEGWERDRKCLSTITLTAGKGLSCAEPAWIPAAAACGTNFS</sequence>
<dbReference type="OrthoDB" id="3061285at2759"/>
<dbReference type="Proteomes" id="UP000541558">
    <property type="component" value="Unassembled WGS sequence"/>
</dbReference>
<dbReference type="EMBL" id="JAACJK010000170">
    <property type="protein sequence ID" value="KAF5320365.1"/>
    <property type="molecule type" value="Genomic_DNA"/>
</dbReference>
<comment type="caution">
    <text evidence="1">The sequence shown here is derived from an EMBL/GenBank/DDBJ whole genome shotgun (WGS) entry which is preliminary data.</text>
</comment>
<evidence type="ECO:0000313" key="2">
    <source>
        <dbReference type="Proteomes" id="UP000541558"/>
    </source>
</evidence>
<protein>
    <submittedName>
        <fullName evidence="1">Uncharacterized protein</fullName>
    </submittedName>
</protein>